<evidence type="ECO:0000256" key="5">
    <source>
        <dbReference type="SAM" id="Phobius"/>
    </source>
</evidence>
<organism evidence="6 7">
    <name type="scientific">Coemansia javaensis</name>
    <dbReference type="NCBI Taxonomy" id="2761396"/>
    <lineage>
        <taxon>Eukaryota</taxon>
        <taxon>Fungi</taxon>
        <taxon>Fungi incertae sedis</taxon>
        <taxon>Zoopagomycota</taxon>
        <taxon>Kickxellomycotina</taxon>
        <taxon>Kickxellomycetes</taxon>
        <taxon>Kickxellales</taxon>
        <taxon>Kickxellaceae</taxon>
        <taxon>Coemansia</taxon>
    </lineage>
</organism>
<keyword evidence="3 5" id="KW-1133">Transmembrane helix</keyword>
<accession>A0A9W8HBK0</accession>
<feature type="transmembrane region" description="Helical" evidence="5">
    <location>
        <begin position="91"/>
        <end position="110"/>
    </location>
</feature>
<dbReference type="GO" id="GO:0016020">
    <property type="term" value="C:membrane"/>
    <property type="evidence" value="ECO:0007669"/>
    <property type="project" value="UniProtKB-SubCell"/>
</dbReference>
<gene>
    <name evidence="6" type="ORF">H4R18_003636</name>
</gene>
<comment type="subcellular location">
    <subcellularLocation>
        <location evidence="1">Membrane</location>
        <topology evidence="1">Multi-pass membrane protein</topology>
    </subcellularLocation>
</comment>
<feature type="transmembrane region" description="Helical" evidence="5">
    <location>
        <begin position="383"/>
        <end position="403"/>
    </location>
</feature>
<name>A0A9W8HBK0_9FUNG</name>
<protein>
    <recommendedName>
        <fullName evidence="8">Tetraspanin</fullName>
    </recommendedName>
</protein>
<dbReference type="EMBL" id="JANBUL010000150">
    <property type="protein sequence ID" value="KAJ2780093.1"/>
    <property type="molecule type" value="Genomic_DNA"/>
</dbReference>
<keyword evidence="4 5" id="KW-0472">Membrane</keyword>
<dbReference type="OrthoDB" id="71600at2759"/>
<feature type="transmembrane region" description="Helical" evidence="5">
    <location>
        <begin position="227"/>
        <end position="252"/>
    </location>
</feature>
<comment type="caution">
    <text evidence="6">The sequence shown here is derived from an EMBL/GenBank/DDBJ whole genome shotgun (WGS) entry which is preliminary data.</text>
</comment>
<dbReference type="Proteomes" id="UP001140217">
    <property type="component" value="Unassembled WGS sequence"/>
</dbReference>
<evidence type="ECO:0000256" key="4">
    <source>
        <dbReference type="ARBA" id="ARBA00023136"/>
    </source>
</evidence>
<dbReference type="InterPro" id="IPR018499">
    <property type="entry name" value="Tetraspanin/Peripherin"/>
</dbReference>
<evidence type="ECO:0000313" key="6">
    <source>
        <dbReference type="EMBL" id="KAJ2780093.1"/>
    </source>
</evidence>
<keyword evidence="7" id="KW-1185">Reference proteome</keyword>
<proteinExistence type="predicted"/>
<feature type="transmembrane region" description="Helical" evidence="5">
    <location>
        <begin position="57"/>
        <end position="79"/>
    </location>
</feature>
<evidence type="ECO:0000313" key="7">
    <source>
        <dbReference type="Proteomes" id="UP001140217"/>
    </source>
</evidence>
<feature type="transmembrane region" description="Helical" evidence="5">
    <location>
        <begin position="183"/>
        <end position="206"/>
    </location>
</feature>
<dbReference type="Pfam" id="PF00335">
    <property type="entry name" value="Tetraspanin"/>
    <property type="match status" value="1"/>
</dbReference>
<keyword evidence="2 5" id="KW-0812">Transmembrane</keyword>
<evidence type="ECO:0000256" key="1">
    <source>
        <dbReference type="ARBA" id="ARBA00004141"/>
    </source>
</evidence>
<dbReference type="AlphaFoldDB" id="A0A9W8HBK0"/>
<feature type="transmembrane region" description="Helical" evidence="5">
    <location>
        <begin position="258"/>
        <end position="278"/>
    </location>
</feature>
<sequence>MLSMNAAMLRIGYDLGNNMAAALLAATAACGALTGACFSAFGVESMTSMVAGFSRPGIPMCIVVLGLGALYVSGVAAAGAVNCSPAYVRNVGWAALAVVLGEVLVLVAAAQDPLATAREHEDAWRRIHSVNPLSLQRIEHAFGCCGFQDHTDMPSHPGCAREAAVDGCASHLARAAFRVSRSTLRWCSAVLITQLLLLVAGGFLVGRVHEASGAWLRGVLRGLHMGLSAAAAVPALFLACVGMVDLFGLHAWFSGMTVPALLVAAGVAVSGVALLGVAGSAKRSQHLCGMYSGLAALLVGAQALGLVIMWLWPIDPEHDFYDTWRIMYDADRVTIRRIENTLQCCGFRSPVDMPVPKHCAVKTGFTTGCLTPLATAWEWRRHAVLVAGTVAVAAQLVALLVGVEMARRYKRQRLGYQQIPAVE</sequence>
<evidence type="ECO:0000256" key="2">
    <source>
        <dbReference type="ARBA" id="ARBA00022692"/>
    </source>
</evidence>
<reference evidence="6" key="1">
    <citation type="submission" date="2022-07" db="EMBL/GenBank/DDBJ databases">
        <title>Phylogenomic reconstructions and comparative analyses of Kickxellomycotina fungi.</title>
        <authorList>
            <person name="Reynolds N.K."/>
            <person name="Stajich J.E."/>
            <person name="Barry K."/>
            <person name="Grigoriev I.V."/>
            <person name="Crous P."/>
            <person name="Smith M.E."/>
        </authorList>
    </citation>
    <scope>NUCLEOTIDE SEQUENCE</scope>
    <source>
        <strain evidence="6">NBRC 105414</strain>
    </source>
</reference>
<dbReference type="InterPro" id="IPR008952">
    <property type="entry name" value="Tetraspanin_EC2_sf"/>
</dbReference>
<evidence type="ECO:0000256" key="3">
    <source>
        <dbReference type="ARBA" id="ARBA00022989"/>
    </source>
</evidence>
<dbReference type="SUPFAM" id="SSF48652">
    <property type="entry name" value="Tetraspanin"/>
    <property type="match status" value="1"/>
</dbReference>
<evidence type="ECO:0008006" key="8">
    <source>
        <dbReference type="Google" id="ProtNLM"/>
    </source>
</evidence>
<feature type="transmembrane region" description="Helical" evidence="5">
    <location>
        <begin position="290"/>
        <end position="312"/>
    </location>
</feature>